<dbReference type="SUPFAM" id="SSF56219">
    <property type="entry name" value="DNase I-like"/>
    <property type="match status" value="1"/>
</dbReference>
<reference evidence="3" key="1">
    <citation type="submission" date="2015-09" db="EMBL/GenBank/DDBJ databases">
        <title>De novo assembly of Pectinophora gossypiella (Pink Bollworm) gut transcriptome.</title>
        <authorList>
            <person name="Tassone E.E."/>
        </authorList>
    </citation>
    <scope>NUCLEOTIDE SEQUENCE</scope>
</reference>
<dbReference type="Pfam" id="PF14529">
    <property type="entry name" value="Exo_endo_phos_2"/>
    <property type="match status" value="1"/>
</dbReference>
<evidence type="ECO:0000256" key="1">
    <source>
        <dbReference type="SAM" id="MobiDB-lite"/>
    </source>
</evidence>
<dbReference type="AlphaFoldDB" id="A0A1E1W9M9"/>
<accession>A0A1E1W9M9</accession>
<dbReference type="InterPro" id="IPR036691">
    <property type="entry name" value="Endo/exonu/phosph_ase_sf"/>
</dbReference>
<dbReference type="GO" id="GO:0003824">
    <property type="term" value="F:catalytic activity"/>
    <property type="evidence" value="ECO:0007669"/>
    <property type="project" value="InterPro"/>
</dbReference>
<name>A0A1E1W9M9_PECGO</name>
<sequence length="186" mass="20915">RTQLAAQPCVAPLSADMRSAEYVMVKFDHGTEPTYIISIYRPPRINKKDKVTEFLHEFRLLLENLPSNNKIIFCGDININLLNSSDTSVIIYENLLAEFGFTKCIHNITRREILKGNLVESCLDHIYIRAPNATINSAVIEHKISDHYCIAAALDWNSRPRTSNRVRARSAHGGGAVPQRPAISTN</sequence>
<evidence type="ECO:0000259" key="2">
    <source>
        <dbReference type="Pfam" id="PF14529"/>
    </source>
</evidence>
<gene>
    <name evidence="3" type="ORF">g.17327</name>
</gene>
<dbReference type="InterPro" id="IPR005135">
    <property type="entry name" value="Endo/exonuclease/phosphatase"/>
</dbReference>
<feature type="region of interest" description="Disordered" evidence="1">
    <location>
        <begin position="164"/>
        <end position="186"/>
    </location>
</feature>
<feature type="non-terminal residue" evidence="3">
    <location>
        <position position="1"/>
    </location>
</feature>
<feature type="non-terminal residue" evidence="3">
    <location>
        <position position="186"/>
    </location>
</feature>
<dbReference type="PANTHER" id="PTHR33776:SF3">
    <property type="entry name" value="PHD-TYPE DOMAIN-CONTAINING PROTEIN"/>
    <property type="match status" value="1"/>
</dbReference>
<dbReference type="EMBL" id="GDQN01007405">
    <property type="protein sequence ID" value="JAT83649.1"/>
    <property type="molecule type" value="Transcribed_RNA"/>
</dbReference>
<dbReference type="PANTHER" id="PTHR33776">
    <property type="entry name" value="ENDO/EXONUCLEASE/PHOSPHATASE DOMAIN-CONTAINING PROTEIN"/>
    <property type="match status" value="1"/>
</dbReference>
<proteinExistence type="predicted"/>
<feature type="domain" description="Endonuclease/exonuclease/phosphatase" evidence="2">
    <location>
        <begin position="35"/>
        <end position="150"/>
    </location>
</feature>
<dbReference type="Gene3D" id="3.60.10.10">
    <property type="entry name" value="Endonuclease/exonuclease/phosphatase"/>
    <property type="match status" value="1"/>
</dbReference>
<organism evidence="3">
    <name type="scientific">Pectinophora gossypiella</name>
    <name type="common">Cotton pink bollworm</name>
    <name type="synonym">Depressaria gossypiella</name>
    <dbReference type="NCBI Taxonomy" id="13191"/>
    <lineage>
        <taxon>Eukaryota</taxon>
        <taxon>Metazoa</taxon>
        <taxon>Ecdysozoa</taxon>
        <taxon>Arthropoda</taxon>
        <taxon>Hexapoda</taxon>
        <taxon>Insecta</taxon>
        <taxon>Pterygota</taxon>
        <taxon>Neoptera</taxon>
        <taxon>Endopterygota</taxon>
        <taxon>Lepidoptera</taxon>
        <taxon>Glossata</taxon>
        <taxon>Ditrysia</taxon>
        <taxon>Gelechioidea</taxon>
        <taxon>Gelechiidae</taxon>
        <taxon>Apatetrinae</taxon>
        <taxon>Pectinophora</taxon>
    </lineage>
</organism>
<evidence type="ECO:0000313" key="3">
    <source>
        <dbReference type="EMBL" id="JAT83649.1"/>
    </source>
</evidence>
<protein>
    <recommendedName>
        <fullName evidence="2">Endonuclease/exonuclease/phosphatase domain-containing protein</fullName>
    </recommendedName>
</protein>
<dbReference type="OrthoDB" id="445826at2759"/>